<evidence type="ECO:0000313" key="1">
    <source>
        <dbReference type="EMBL" id="QGO06821.1"/>
    </source>
</evidence>
<reference evidence="1 2" key="1">
    <citation type="submission" date="2019-04" db="EMBL/GenBank/DDBJ databases">
        <title>Complete genome sequencing of Piscirickettsia salmonis strain Psal-009.</title>
        <authorList>
            <person name="Schober I."/>
            <person name="Bunk B."/>
            <person name="Sproer C."/>
            <person name="Carril G.P."/>
            <person name="Riedel T."/>
            <person name="Flores-Herrera P.A."/>
            <person name="Nourdin-Galindo G."/>
            <person name="Marshall S.H."/>
            <person name="Overmann J."/>
        </authorList>
    </citation>
    <scope>NUCLEOTIDE SEQUENCE [LARGE SCALE GENOMIC DNA]</scope>
    <source>
        <strain evidence="1 2">Psal-009</strain>
    </source>
</reference>
<evidence type="ECO:0000313" key="2">
    <source>
        <dbReference type="Proteomes" id="UP000422232"/>
    </source>
</evidence>
<dbReference type="RefSeq" id="WP_016211616.1">
    <property type="nucleotide sequence ID" value="NZ_CP038811.1"/>
</dbReference>
<gene>
    <name evidence="1" type="ORF">Psal009_02754</name>
</gene>
<proteinExistence type="predicted"/>
<protein>
    <submittedName>
        <fullName evidence="1">Uncharacterized protein</fullName>
    </submittedName>
</protein>
<keyword evidence="2" id="KW-1185">Reference proteome</keyword>
<organism evidence="1 2">
    <name type="scientific">Piscirickettsia salmonis</name>
    <dbReference type="NCBI Taxonomy" id="1238"/>
    <lineage>
        <taxon>Bacteria</taxon>
        <taxon>Pseudomonadati</taxon>
        <taxon>Pseudomonadota</taxon>
        <taxon>Gammaproteobacteria</taxon>
        <taxon>Thiotrichales</taxon>
        <taxon>Piscirickettsiaceae</taxon>
        <taxon>Piscirickettsia</taxon>
    </lineage>
</organism>
<accession>A0A9Q5VF87</accession>
<dbReference type="AlphaFoldDB" id="A0A9Q5VF87"/>
<sequence>MNMNSLLSVALQMTEGALVLELTNFIKIWGGLCQLNYRETKFAIKKIFGKYFDLYLFLTLIL</sequence>
<name>A0A9Q5VF87_PISSA</name>
<dbReference type="Proteomes" id="UP000422232">
    <property type="component" value="Chromosome"/>
</dbReference>
<dbReference type="EMBL" id="CP038908">
    <property type="protein sequence ID" value="QGO06821.1"/>
    <property type="molecule type" value="Genomic_DNA"/>
</dbReference>